<organism evidence="2 3">
    <name type="scientific">Pseudocercospora fijiensis (strain CIRAD86)</name>
    <name type="common">Black leaf streak disease fungus</name>
    <name type="synonym">Mycosphaerella fijiensis</name>
    <dbReference type="NCBI Taxonomy" id="383855"/>
    <lineage>
        <taxon>Eukaryota</taxon>
        <taxon>Fungi</taxon>
        <taxon>Dikarya</taxon>
        <taxon>Ascomycota</taxon>
        <taxon>Pezizomycotina</taxon>
        <taxon>Dothideomycetes</taxon>
        <taxon>Dothideomycetidae</taxon>
        <taxon>Mycosphaerellales</taxon>
        <taxon>Mycosphaerellaceae</taxon>
        <taxon>Pseudocercospora</taxon>
    </lineage>
</organism>
<accession>M3B274</accession>
<dbReference type="VEuPathDB" id="FungiDB:MYCFIDRAFT_174940"/>
<keyword evidence="3" id="KW-1185">Reference proteome</keyword>
<dbReference type="AlphaFoldDB" id="M3B274"/>
<feature type="region of interest" description="Disordered" evidence="1">
    <location>
        <begin position="36"/>
        <end position="115"/>
    </location>
</feature>
<name>M3B274_PSEFD</name>
<protein>
    <submittedName>
        <fullName evidence="2">Uncharacterized protein</fullName>
    </submittedName>
</protein>
<proteinExistence type="predicted"/>
<dbReference type="RefSeq" id="XP_007926710.1">
    <property type="nucleotide sequence ID" value="XM_007928519.1"/>
</dbReference>
<dbReference type="KEGG" id="pfj:MYCFIDRAFT_174940"/>
<sequence>MPYVPDAGLRRIASDTSRIYTTLSHSYLSPTSTFASIASSEPRPEPRAHAIAPSQPRKCSVSTNASDTPPAPKALQERRTGASVTATDLMSDRESTGLTGSSGKENNDTRPTPNRRLLQSASFVGGTSSTRAMASATCLLESLPAELSRLPLSRPPIPPRTPPLYHICRPLFPLVSLAVDWQDCLAIWRKGLDRRSLCRLGTGTKAYKDSATAWIEIGTGHTGASPEHYGSAAASQHRHGQSRATSYEQQEENSYGKGYVYNKIFLYGKDTMHRRGAVVSLWRQIFPRESERTSGRAQLRLNPLNAQLAVIVLLFELPKAIILVNSQLVTYNLAELPAPELDPADGLTRNLIPTIPAVHFFSYVHTAESVTRDRRAEYDNVREANLQGFNNTMNLQDSGSNIISAHITTACDEATALSERYDLSTRIALYILTVSTQFLPPHTSRSKLIPSLSLTRSLVIQC</sequence>
<dbReference type="EMBL" id="KB446558">
    <property type="protein sequence ID" value="EME83512.1"/>
    <property type="molecule type" value="Genomic_DNA"/>
</dbReference>
<feature type="compositionally biased region" description="Polar residues" evidence="1">
    <location>
        <begin position="96"/>
        <end position="115"/>
    </location>
</feature>
<gene>
    <name evidence="2" type="ORF">MYCFIDRAFT_174940</name>
</gene>
<dbReference type="Proteomes" id="UP000016932">
    <property type="component" value="Unassembled WGS sequence"/>
</dbReference>
<feature type="region of interest" description="Disordered" evidence="1">
    <location>
        <begin position="226"/>
        <end position="251"/>
    </location>
</feature>
<evidence type="ECO:0000313" key="2">
    <source>
        <dbReference type="EMBL" id="EME83512.1"/>
    </source>
</evidence>
<dbReference type="HOGENOM" id="CLU_592006_0_0_1"/>
<evidence type="ECO:0000256" key="1">
    <source>
        <dbReference type="SAM" id="MobiDB-lite"/>
    </source>
</evidence>
<reference evidence="2 3" key="1">
    <citation type="journal article" date="2012" name="PLoS Pathog.">
        <title>Diverse lifestyles and strategies of plant pathogenesis encoded in the genomes of eighteen Dothideomycetes fungi.</title>
        <authorList>
            <person name="Ohm R.A."/>
            <person name="Feau N."/>
            <person name="Henrissat B."/>
            <person name="Schoch C.L."/>
            <person name="Horwitz B.A."/>
            <person name="Barry K.W."/>
            <person name="Condon B.J."/>
            <person name="Copeland A.C."/>
            <person name="Dhillon B."/>
            <person name="Glaser F."/>
            <person name="Hesse C.N."/>
            <person name="Kosti I."/>
            <person name="LaButti K."/>
            <person name="Lindquist E.A."/>
            <person name="Lucas S."/>
            <person name="Salamov A.A."/>
            <person name="Bradshaw R.E."/>
            <person name="Ciuffetti L."/>
            <person name="Hamelin R.C."/>
            <person name="Kema G.H.J."/>
            <person name="Lawrence C."/>
            <person name="Scott J.A."/>
            <person name="Spatafora J.W."/>
            <person name="Turgeon B.G."/>
            <person name="de Wit P.J.G.M."/>
            <person name="Zhong S."/>
            <person name="Goodwin S.B."/>
            <person name="Grigoriev I.V."/>
        </authorList>
    </citation>
    <scope>NUCLEOTIDE SEQUENCE [LARGE SCALE GENOMIC DNA]</scope>
    <source>
        <strain evidence="2 3">CIRAD86</strain>
    </source>
</reference>
<evidence type="ECO:0000313" key="3">
    <source>
        <dbReference type="Proteomes" id="UP000016932"/>
    </source>
</evidence>
<dbReference type="GeneID" id="19333278"/>